<dbReference type="AlphaFoldDB" id="A0A143PGL9"/>
<dbReference type="RefSeq" id="WP_110169506.1">
    <property type="nucleotide sequence ID" value="NZ_CP015136.1"/>
</dbReference>
<dbReference type="Pfam" id="PF18480">
    <property type="entry name" value="DUF5615"/>
    <property type="match status" value="1"/>
</dbReference>
<organism evidence="2 3">
    <name type="scientific">Luteitalea pratensis</name>
    <dbReference type="NCBI Taxonomy" id="1855912"/>
    <lineage>
        <taxon>Bacteria</taxon>
        <taxon>Pseudomonadati</taxon>
        <taxon>Acidobacteriota</taxon>
        <taxon>Vicinamibacteria</taxon>
        <taxon>Vicinamibacterales</taxon>
        <taxon>Vicinamibacteraceae</taxon>
        <taxon>Luteitalea</taxon>
    </lineage>
</organism>
<feature type="domain" description="DUF5615" evidence="1">
    <location>
        <begin position="22"/>
        <end position="107"/>
    </location>
</feature>
<reference evidence="3" key="2">
    <citation type="submission" date="2016-04" db="EMBL/GenBank/DDBJ databases">
        <title>First Complete Genome Sequence of a Subdivision 6 Acidobacterium.</title>
        <authorList>
            <person name="Huang S."/>
            <person name="Vieira S."/>
            <person name="Bunk B."/>
            <person name="Riedel T."/>
            <person name="Sproeer C."/>
            <person name="Overmann J."/>
        </authorList>
    </citation>
    <scope>NUCLEOTIDE SEQUENCE [LARGE SCALE GENOMIC DNA]</scope>
    <source>
        <strain evidence="3">DSM 100886 HEG_-6_39</strain>
    </source>
</reference>
<keyword evidence="3" id="KW-1185">Reference proteome</keyword>
<accession>A0A143PGL9</accession>
<evidence type="ECO:0000259" key="1">
    <source>
        <dbReference type="Pfam" id="PF18480"/>
    </source>
</evidence>
<evidence type="ECO:0000313" key="3">
    <source>
        <dbReference type="Proteomes" id="UP000076079"/>
    </source>
</evidence>
<dbReference type="EMBL" id="CP015136">
    <property type="protein sequence ID" value="AMY07566.1"/>
    <property type="molecule type" value="Genomic_DNA"/>
</dbReference>
<protein>
    <recommendedName>
        <fullName evidence="1">DUF5615 domain-containing protein</fullName>
    </recommendedName>
</protein>
<gene>
    <name evidence="2" type="ORF">LuPra_00739</name>
</gene>
<dbReference type="STRING" id="1855912.LuPra_00739"/>
<dbReference type="KEGG" id="abac:LuPra_00739"/>
<name>A0A143PGL9_LUTPR</name>
<sequence length="137" mass="15412">MGTLFSELGPLRAAQALGPLVYADANLPAPLVGFMRERLRWDVLHVIDEPAWRRATDLAHFRRARDLHRTLVTLDHDFLEDRRFPLVDSPGVIVLNGPDDRALRKLLAEVDTYLRRSSAVAPLAGRKLCLHPGWTSA</sequence>
<dbReference type="OrthoDB" id="27473at2"/>
<evidence type="ECO:0000313" key="2">
    <source>
        <dbReference type="EMBL" id="AMY07566.1"/>
    </source>
</evidence>
<dbReference type="Proteomes" id="UP000076079">
    <property type="component" value="Chromosome"/>
</dbReference>
<reference evidence="2 3" key="1">
    <citation type="journal article" date="2016" name="Genome Announc.">
        <title>First Complete Genome Sequence of a Subdivision 6 Acidobacterium Strain.</title>
        <authorList>
            <person name="Huang S."/>
            <person name="Vieira S."/>
            <person name="Bunk B."/>
            <person name="Riedel T."/>
            <person name="Sproer C."/>
            <person name="Overmann J."/>
        </authorList>
    </citation>
    <scope>NUCLEOTIDE SEQUENCE [LARGE SCALE GENOMIC DNA]</scope>
    <source>
        <strain evidence="3">DSM 100886 HEG_-6_39</strain>
    </source>
</reference>
<proteinExistence type="predicted"/>
<dbReference type="InterPro" id="IPR041049">
    <property type="entry name" value="DUF5615"/>
</dbReference>